<evidence type="ECO:0000313" key="3">
    <source>
        <dbReference type="EMBL" id="CEM39775.1"/>
    </source>
</evidence>
<dbReference type="Proteomes" id="UP000041254">
    <property type="component" value="Unassembled WGS sequence"/>
</dbReference>
<feature type="chain" id="PRO_5005191046" description="Sushi domain-containing protein" evidence="2">
    <location>
        <begin position="25"/>
        <end position="227"/>
    </location>
</feature>
<evidence type="ECO:0000256" key="1">
    <source>
        <dbReference type="SAM" id="MobiDB-lite"/>
    </source>
</evidence>
<proteinExistence type="predicted"/>
<accession>A0A0G4H7X0</accession>
<keyword evidence="4" id="KW-1185">Reference proteome</keyword>
<organism evidence="3 4">
    <name type="scientific">Vitrella brassicaformis (strain CCMP3155)</name>
    <dbReference type="NCBI Taxonomy" id="1169540"/>
    <lineage>
        <taxon>Eukaryota</taxon>
        <taxon>Sar</taxon>
        <taxon>Alveolata</taxon>
        <taxon>Colpodellida</taxon>
        <taxon>Vitrellaceae</taxon>
        <taxon>Vitrella</taxon>
    </lineage>
</organism>
<dbReference type="InParanoid" id="A0A0G4H7X0"/>
<evidence type="ECO:0000256" key="2">
    <source>
        <dbReference type="SAM" id="SignalP"/>
    </source>
</evidence>
<protein>
    <recommendedName>
        <fullName evidence="5">Sushi domain-containing protein</fullName>
    </recommendedName>
</protein>
<dbReference type="VEuPathDB" id="CryptoDB:Vbra_19760"/>
<keyword evidence="2" id="KW-0732">Signal</keyword>
<gene>
    <name evidence="3" type="ORF">Vbra_19760</name>
</gene>
<evidence type="ECO:0000313" key="4">
    <source>
        <dbReference type="Proteomes" id="UP000041254"/>
    </source>
</evidence>
<evidence type="ECO:0008006" key="5">
    <source>
        <dbReference type="Google" id="ProtNLM"/>
    </source>
</evidence>
<dbReference type="EMBL" id="CDMY01001052">
    <property type="protein sequence ID" value="CEM39775.1"/>
    <property type="molecule type" value="Genomic_DNA"/>
</dbReference>
<feature type="signal peptide" evidence="2">
    <location>
        <begin position="1"/>
        <end position="24"/>
    </location>
</feature>
<feature type="compositionally biased region" description="Acidic residues" evidence="1">
    <location>
        <begin position="55"/>
        <end position="71"/>
    </location>
</feature>
<sequence>MRGMATMACALLIAAAAMSAVGAARRNEDCDLYGMNCEGPPDTKGESFLSRSEEISELQTDDTEEDTEEGELSATHGVSSKQRMFSLAQQKMQQAKNMVKASSKMTADALKAVHTIQQQLVNKATTGETCKVCTKTGFGRDPCTVTDYKLCNKGGICVLEASSGAKCSHGKCLYDTGSTVSLFCMPDTLRYKYGTQDGSPWSKGKPEDNWPYCEKKIQAKYVAPLYK</sequence>
<reference evidence="3 4" key="1">
    <citation type="submission" date="2014-11" db="EMBL/GenBank/DDBJ databases">
        <authorList>
            <person name="Zhu J."/>
            <person name="Qi W."/>
            <person name="Song R."/>
        </authorList>
    </citation>
    <scope>NUCLEOTIDE SEQUENCE [LARGE SCALE GENOMIC DNA]</scope>
</reference>
<name>A0A0G4H7X0_VITBC</name>
<feature type="region of interest" description="Disordered" evidence="1">
    <location>
        <begin position="41"/>
        <end position="79"/>
    </location>
</feature>
<dbReference type="AlphaFoldDB" id="A0A0G4H7X0"/>